<comment type="caution">
    <text evidence="2">The sequence shown here is derived from an EMBL/GenBank/DDBJ whole genome shotgun (WGS) entry which is preliminary data.</text>
</comment>
<evidence type="ECO:0000256" key="1">
    <source>
        <dbReference type="SAM" id="MobiDB-lite"/>
    </source>
</evidence>
<dbReference type="AlphaFoldDB" id="A0A540R7P3"/>
<feature type="region of interest" description="Disordered" evidence="1">
    <location>
        <begin position="1"/>
        <end position="33"/>
    </location>
</feature>
<protein>
    <submittedName>
        <fullName evidence="2">Uncharacterized protein</fullName>
    </submittedName>
</protein>
<evidence type="ECO:0000313" key="3">
    <source>
        <dbReference type="Proteomes" id="UP000318080"/>
    </source>
</evidence>
<organism evidence="2 3">
    <name type="scientific">Corynebacterium phoceense</name>
    <dbReference type="NCBI Taxonomy" id="1686286"/>
    <lineage>
        <taxon>Bacteria</taxon>
        <taxon>Bacillati</taxon>
        <taxon>Actinomycetota</taxon>
        <taxon>Actinomycetes</taxon>
        <taxon>Mycobacteriales</taxon>
        <taxon>Corynebacteriaceae</taxon>
        <taxon>Corynebacterium</taxon>
    </lineage>
</organism>
<gene>
    <name evidence="2" type="ORF">EJK80_05755</name>
</gene>
<dbReference type="EMBL" id="VHIR01000006">
    <property type="protein sequence ID" value="TQE43763.1"/>
    <property type="molecule type" value="Genomic_DNA"/>
</dbReference>
<reference evidence="2 3" key="1">
    <citation type="submission" date="2019-06" db="EMBL/GenBank/DDBJ databases">
        <title>Draft genome of C. phoceense Strain 272.</title>
        <authorList>
            <person name="Pacheco L.G.C."/>
            <person name="Barberis C.M."/>
            <person name="Almuzara M.N."/>
            <person name="Traglia G.M."/>
            <person name="Santos C.S."/>
            <person name="Rocha D.J.P.G."/>
            <person name="Aguiar E.R.G.R."/>
            <person name="Vay C.A."/>
        </authorList>
    </citation>
    <scope>NUCLEOTIDE SEQUENCE [LARGE SCALE GENOMIC DNA]</scope>
    <source>
        <strain evidence="2 3">272</strain>
    </source>
</reference>
<keyword evidence="3" id="KW-1185">Reference proteome</keyword>
<evidence type="ECO:0000313" key="2">
    <source>
        <dbReference type="EMBL" id="TQE43763.1"/>
    </source>
</evidence>
<sequence length="151" mass="16633">MISDKLFGKKSSTKAEVQPRDDGEGTVLTEEERSLNDSFRTQWATENSDGDKFSAIILSTLDRAVGIQASTISKYVDGVIEKNQNVSMDTRQGVIDDHFLKIVTGTGAVPAAPRPFRVSVSRRVLRRLPRSPWSSSRPPRGTSWPRLSSAA</sequence>
<dbReference type="Proteomes" id="UP000318080">
    <property type="component" value="Unassembled WGS sequence"/>
</dbReference>
<feature type="compositionally biased region" description="Low complexity" evidence="1">
    <location>
        <begin position="130"/>
        <end position="151"/>
    </location>
</feature>
<accession>A0A540R7P3</accession>
<dbReference type="RefSeq" id="WP_141628804.1">
    <property type="nucleotide sequence ID" value="NZ_VHIR01000006.1"/>
</dbReference>
<feature type="region of interest" description="Disordered" evidence="1">
    <location>
        <begin position="128"/>
        <end position="151"/>
    </location>
</feature>
<name>A0A540R7P3_9CORY</name>
<proteinExistence type="predicted"/>